<dbReference type="CDD" id="cd06903">
    <property type="entry name" value="lectin_EMP46_EMP47"/>
    <property type="match status" value="1"/>
</dbReference>
<dbReference type="FunCoup" id="A0A0C3D778">
    <property type="interactions" value="182"/>
</dbReference>
<feature type="compositionally biased region" description="Low complexity" evidence="7">
    <location>
        <begin position="261"/>
        <end position="282"/>
    </location>
</feature>
<evidence type="ECO:0000313" key="12">
    <source>
        <dbReference type="Proteomes" id="UP000054321"/>
    </source>
</evidence>
<keyword evidence="2 8" id="KW-0812">Transmembrane</keyword>
<keyword evidence="4 8" id="KW-1133">Transmembrane helix</keyword>
<organism evidence="11 12">
    <name type="scientific">Oidiodendron maius (strain Zn)</name>
    <dbReference type="NCBI Taxonomy" id="913774"/>
    <lineage>
        <taxon>Eukaryota</taxon>
        <taxon>Fungi</taxon>
        <taxon>Dikarya</taxon>
        <taxon>Ascomycota</taxon>
        <taxon>Pezizomycotina</taxon>
        <taxon>Leotiomycetes</taxon>
        <taxon>Leotiomycetes incertae sedis</taxon>
        <taxon>Myxotrichaceae</taxon>
        <taxon>Oidiodendron</taxon>
    </lineage>
</organism>
<dbReference type="GO" id="GO:0005789">
    <property type="term" value="C:endoplasmic reticulum membrane"/>
    <property type="evidence" value="ECO:0007669"/>
    <property type="project" value="TreeGrafter"/>
</dbReference>
<dbReference type="Proteomes" id="UP000054321">
    <property type="component" value="Unassembled WGS sequence"/>
</dbReference>
<dbReference type="SUPFAM" id="SSF49899">
    <property type="entry name" value="Concanavalin A-like lectins/glucanases"/>
    <property type="match status" value="1"/>
</dbReference>
<dbReference type="HOGENOM" id="CLU_053733_0_0_1"/>
<feature type="signal peptide" evidence="9">
    <location>
        <begin position="1"/>
        <end position="18"/>
    </location>
</feature>
<dbReference type="InParanoid" id="A0A0C3D778"/>
<evidence type="ECO:0000256" key="6">
    <source>
        <dbReference type="SAM" id="Coils"/>
    </source>
</evidence>
<evidence type="ECO:0000256" key="4">
    <source>
        <dbReference type="ARBA" id="ARBA00022989"/>
    </source>
</evidence>
<keyword evidence="5 8" id="KW-0472">Membrane</keyword>
<comment type="subcellular location">
    <subcellularLocation>
        <location evidence="1">Membrane</location>
        <topology evidence="1">Single-pass type I membrane protein</topology>
    </subcellularLocation>
</comment>
<feature type="transmembrane region" description="Helical" evidence="8">
    <location>
        <begin position="392"/>
        <end position="413"/>
    </location>
</feature>
<dbReference type="EMBL" id="KN832870">
    <property type="protein sequence ID" value="KIN07199.1"/>
    <property type="molecule type" value="Genomic_DNA"/>
</dbReference>
<evidence type="ECO:0000256" key="1">
    <source>
        <dbReference type="ARBA" id="ARBA00004479"/>
    </source>
</evidence>
<evidence type="ECO:0000256" key="5">
    <source>
        <dbReference type="ARBA" id="ARBA00023136"/>
    </source>
</evidence>
<reference evidence="12" key="2">
    <citation type="submission" date="2015-01" db="EMBL/GenBank/DDBJ databases">
        <title>Evolutionary Origins and Diversification of the Mycorrhizal Mutualists.</title>
        <authorList>
            <consortium name="DOE Joint Genome Institute"/>
            <consortium name="Mycorrhizal Genomics Consortium"/>
            <person name="Kohler A."/>
            <person name="Kuo A."/>
            <person name="Nagy L.G."/>
            <person name="Floudas D."/>
            <person name="Copeland A."/>
            <person name="Barry K.W."/>
            <person name="Cichocki N."/>
            <person name="Veneault-Fourrey C."/>
            <person name="LaButti K."/>
            <person name="Lindquist E.A."/>
            <person name="Lipzen A."/>
            <person name="Lundell T."/>
            <person name="Morin E."/>
            <person name="Murat C."/>
            <person name="Riley R."/>
            <person name="Ohm R."/>
            <person name="Sun H."/>
            <person name="Tunlid A."/>
            <person name="Henrissat B."/>
            <person name="Grigoriev I.V."/>
            <person name="Hibbett D.S."/>
            <person name="Martin F."/>
        </authorList>
    </citation>
    <scope>NUCLEOTIDE SEQUENCE [LARGE SCALE GENOMIC DNA]</scope>
    <source>
        <strain evidence="12">Zn</strain>
    </source>
</reference>
<dbReference type="InterPro" id="IPR035661">
    <property type="entry name" value="EMP46/EMP47_N"/>
</dbReference>
<dbReference type="PANTHER" id="PTHR12223:SF28">
    <property type="entry name" value="LECTIN, MANNOSE BINDING 1 LIKE"/>
    <property type="match status" value="1"/>
</dbReference>
<proteinExistence type="predicted"/>
<dbReference type="InterPro" id="IPR051136">
    <property type="entry name" value="Intracellular_Lectin-GPT"/>
</dbReference>
<dbReference type="OrthoDB" id="10265193at2759"/>
<dbReference type="Gene3D" id="2.60.120.200">
    <property type="match status" value="1"/>
</dbReference>
<dbReference type="PROSITE" id="PS51328">
    <property type="entry name" value="L_LECTIN_LIKE"/>
    <property type="match status" value="1"/>
</dbReference>
<keyword evidence="6" id="KW-0175">Coiled coil</keyword>
<gene>
    <name evidence="11" type="ORF">OIDMADRAFT_150508</name>
</gene>
<dbReference type="FunFam" id="2.60.120.200:FF:000245">
    <property type="entry name" value="Similar to lectin family integral membrane protein"/>
    <property type="match status" value="1"/>
</dbReference>
<accession>A0A0C3D778</accession>
<dbReference type="Pfam" id="PF03388">
    <property type="entry name" value="Lectin_leg-like"/>
    <property type="match status" value="1"/>
</dbReference>
<feature type="compositionally biased region" description="Low complexity" evidence="7">
    <location>
        <begin position="238"/>
        <end position="253"/>
    </location>
</feature>
<sequence length="425" mass="46519">MVFSRSLASAALLSAAQALYLNSDLSFGQTNKVSTDLRTIPNFELQGKPDLPQVLSNKVILTPPAPGNQRGSIWADKSLDFLSWTIDFDFRTTGPERGSGNIQLWYAQNGKQDIGTSSVYTVGKFDGLALVIDQYAGSAGFIRGFLNDGSTDYKSHHSVDSLAFGHCEYPYRNLGRPSRIAVRQSQDNFRVDVDGHLCFESSKIRLPTGYQLGVTAASAENADSFEVFKFVVTTDNMTPDTPSLNSNSNSNTNTKKDNIPANNAWGGSSSSSTDPSADEPASAVPVDAQFADLHNRLQSMMKHISALNRDVTASQSNSLTRYSSLEDKISHLERQMNKLDSLSSIDKKLNEIQADVRQTKADLHNALDRQVAGLKSVVRDTHRTMLGRLPGIMGYVMVVVAGQALTIVGYLVYKKRKNGGFKKYI</sequence>
<dbReference type="GO" id="GO:0005793">
    <property type="term" value="C:endoplasmic reticulum-Golgi intermediate compartment"/>
    <property type="evidence" value="ECO:0007669"/>
    <property type="project" value="TreeGrafter"/>
</dbReference>
<keyword evidence="12" id="KW-1185">Reference proteome</keyword>
<dbReference type="STRING" id="913774.A0A0C3D778"/>
<evidence type="ECO:0000259" key="10">
    <source>
        <dbReference type="PROSITE" id="PS51328"/>
    </source>
</evidence>
<keyword evidence="3 9" id="KW-0732">Signal</keyword>
<feature type="coiled-coil region" evidence="6">
    <location>
        <begin position="322"/>
        <end position="369"/>
    </location>
</feature>
<dbReference type="InterPro" id="IPR005052">
    <property type="entry name" value="Lectin_leg"/>
</dbReference>
<feature type="region of interest" description="Disordered" evidence="7">
    <location>
        <begin position="238"/>
        <end position="282"/>
    </location>
</feature>
<dbReference type="InterPro" id="IPR013320">
    <property type="entry name" value="ConA-like_dom_sf"/>
</dbReference>
<dbReference type="GO" id="GO:0006888">
    <property type="term" value="P:endoplasmic reticulum to Golgi vesicle-mediated transport"/>
    <property type="evidence" value="ECO:0007669"/>
    <property type="project" value="TreeGrafter"/>
</dbReference>
<feature type="chain" id="PRO_5002163057" description="L-type lectin-like domain-containing protein" evidence="9">
    <location>
        <begin position="19"/>
        <end position="425"/>
    </location>
</feature>
<feature type="domain" description="L-type lectin-like" evidence="10">
    <location>
        <begin position="19"/>
        <end position="235"/>
    </location>
</feature>
<evidence type="ECO:0000256" key="8">
    <source>
        <dbReference type="SAM" id="Phobius"/>
    </source>
</evidence>
<dbReference type="AlphaFoldDB" id="A0A0C3D778"/>
<dbReference type="Gene3D" id="1.20.5.340">
    <property type="match status" value="1"/>
</dbReference>
<evidence type="ECO:0000256" key="3">
    <source>
        <dbReference type="ARBA" id="ARBA00022729"/>
    </source>
</evidence>
<evidence type="ECO:0000256" key="9">
    <source>
        <dbReference type="SAM" id="SignalP"/>
    </source>
</evidence>
<evidence type="ECO:0000313" key="11">
    <source>
        <dbReference type="EMBL" id="KIN07199.1"/>
    </source>
</evidence>
<dbReference type="GO" id="GO:0030134">
    <property type="term" value="C:COPII-coated ER to Golgi transport vesicle"/>
    <property type="evidence" value="ECO:0007669"/>
    <property type="project" value="TreeGrafter"/>
</dbReference>
<dbReference type="PANTHER" id="PTHR12223">
    <property type="entry name" value="VESICULAR MANNOSE-BINDING LECTIN"/>
    <property type="match status" value="1"/>
</dbReference>
<protein>
    <recommendedName>
        <fullName evidence="10">L-type lectin-like domain-containing protein</fullName>
    </recommendedName>
</protein>
<name>A0A0C3D778_OIDMZ</name>
<dbReference type="GO" id="GO:0005537">
    <property type="term" value="F:D-mannose binding"/>
    <property type="evidence" value="ECO:0007669"/>
    <property type="project" value="TreeGrafter"/>
</dbReference>
<reference evidence="11 12" key="1">
    <citation type="submission" date="2014-04" db="EMBL/GenBank/DDBJ databases">
        <authorList>
            <consortium name="DOE Joint Genome Institute"/>
            <person name="Kuo A."/>
            <person name="Martino E."/>
            <person name="Perotto S."/>
            <person name="Kohler A."/>
            <person name="Nagy L.G."/>
            <person name="Floudas D."/>
            <person name="Copeland A."/>
            <person name="Barry K.W."/>
            <person name="Cichocki N."/>
            <person name="Veneault-Fourrey C."/>
            <person name="LaButti K."/>
            <person name="Lindquist E.A."/>
            <person name="Lipzen A."/>
            <person name="Lundell T."/>
            <person name="Morin E."/>
            <person name="Murat C."/>
            <person name="Sun H."/>
            <person name="Tunlid A."/>
            <person name="Henrissat B."/>
            <person name="Grigoriev I.V."/>
            <person name="Hibbett D.S."/>
            <person name="Martin F."/>
            <person name="Nordberg H.P."/>
            <person name="Cantor M.N."/>
            <person name="Hua S.X."/>
        </authorList>
    </citation>
    <scope>NUCLEOTIDE SEQUENCE [LARGE SCALE GENOMIC DNA]</scope>
    <source>
        <strain evidence="11 12">Zn</strain>
    </source>
</reference>
<evidence type="ECO:0000256" key="2">
    <source>
        <dbReference type="ARBA" id="ARBA00022692"/>
    </source>
</evidence>
<evidence type="ECO:0000256" key="7">
    <source>
        <dbReference type="SAM" id="MobiDB-lite"/>
    </source>
</evidence>
<dbReference type="GO" id="GO:0000139">
    <property type="term" value="C:Golgi membrane"/>
    <property type="evidence" value="ECO:0007669"/>
    <property type="project" value="TreeGrafter"/>
</dbReference>